<reference evidence="2" key="1">
    <citation type="submission" date="2021-02" db="EMBL/GenBank/DDBJ databases">
        <authorList>
            <person name="Steward A R."/>
        </authorList>
    </citation>
    <scope>NUCLEOTIDE SEQUENCE</scope>
</reference>
<feature type="compositionally biased region" description="Basic and acidic residues" evidence="1">
    <location>
        <begin position="1"/>
        <end position="11"/>
    </location>
</feature>
<organism evidence="2 3">
    <name type="scientific">Pieris macdunnoughi</name>
    <dbReference type="NCBI Taxonomy" id="345717"/>
    <lineage>
        <taxon>Eukaryota</taxon>
        <taxon>Metazoa</taxon>
        <taxon>Ecdysozoa</taxon>
        <taxon>Arthropoda</taxon>
        <taxon>Hexapoda</taxon>
        <taxon>Insecta</taxon>
        <taxon>Pterygota</taxon>
        <taxon>Neoptera</taxon>
        <taxon>Endopterygota</taxon>
        <taxon>Lepidoptera</taxon>
        <taxon>Glossata</taxon>
        <taxon>Ditrysia</taxon>
        <taxon>Papilionoidea</taxon>
        <taxon>Pieridae</taxon>
        <taxon>Pierinae</taxon>
        <taxon>Pieris</taxon>
    </lineage>
</organism>
<keyword evidence="3" id="KW-1185">Reference proteome</keyword>
<evidence type="ECO:0000256" key="1">
    <source>
        <dbReference type="SAM" id="MobiDB-lite"/>
    </source>
</evidence>
<feature type="compositionally biased region" description="Polar residues" evidence="1">
    <location>
        <begin position="21"/>
        <end position="30"/>
    </location>
</feature>
<dbReference type="EMBL" id="CAJOBZ010000070">
    <property type="protein sequence ID" value="CAF4947139.1"/>
    <property type="molecule type" value="Genomic_DNA"/>
</dbReference>
<accession>A0A821XS43</accession>
<name>A0A821XS43_9NEOP</name>
<gene>
    <name evidence="2" type="ORF">PMACD_LOCUS15290</name>
</gene>
<dbReference type="AlphaFoldDB" id="A0A821XS43"/>
<protein>
    <submittedName>
        <fullName evidence="2">Uncharacterized protein</fullName>
    </submittedName>
</protein>
<dbReference type="Proteomes" id="UP000663880">
    <property type="component" value="Unassembled WGS sequence"/>
</dbReference>
<feature type="compositionally biased region" description="Polar residues" evidence="1">
    <location>
        <begin position="59"/>
        <end position="75"/>
    </location>
</feature>
<sequence length="75" mass="8311">MKFMDNKRELNTEDSILPNEEPNQNETTGNEGAVVSHPTGYEEAVVTEPNGIQGILEPQPSTFDDSNIYQNSQSL</sequence>
<comment type="caution">
    <text evidence="2">The sequence shown here is derived from an EMBL/GenBank/DDBJ whole genome shotgun (WGS) entry which is preliminary data.</text>
</comment>
<dbReference type="OrthoDB" id="7470341at2759"/>
<evidence type="ECO:0000313" key="3">
    <source>
        <dbReference type="Proteomes" id="UP000663880"/>
    </source>
</evidence>
<evidence type="ECO:0000313" key="2">
    <source>
        <dbReference type="EMBL" id="CAF4947139.1"/>
    </source>
</evidence>
<feature type="region of interest" description="Disordered" evidence="1">
    <location>
        <begin position="53"/>
        <end position="75"/>
    </location>
</feature>
<proteinExistence type="predicted"/>
<feature type="region of interest" description="Disordered" evidence="1">
    <location>
        <begin position="1"/>
        <end position="41"/>
    </location>
</feature>